<feature type="region of interest" description="Disordered" evidence="8">
    <location>
        <begin position="604"/>
        <end position="670"/>
    </location>
</feature>
<evidence type="ECO:0000256" key="1">
    <source>
        <dbReference type="ARBA" id="ARBA00004370"/>
    </source>
</evidence>
<dbReference type="CDD" id="cd00160">
    <property type="entry name" value="RhoGEF"/>
    <property type="match status" value="1"/>
</dbReference>
<dbReference type="Pfam" id="PF00621">
    <property type="entry name" value="RhoGEF"/>
    <property type="match status" value="1"/>
</dbReference>
<dbReference type="InterPro" id="IPR044926">
    <property type="entry name" value="RGS_subdomain_2"/>
</dbReference>
<dbReference type="InterPro" id="IPR041020">
    <property type="entry name" value="PH_16"/>
</dbReference>
<dbReference type="Gene3D" id="2.30.29.30">
    <property type="entry name" value="Pleckstrin-homology domain (PH domain)/Phosphotyrosine-binding domain (PTB)"/>
    <property type="match status" value="1"/>
</dbReference>
<dbReference type="PROSITE" id="PS50106">
    <property type="entry name" value="PDZ"/>
    <property type="match status" value="1"/>
</dbReference>
<dbReference type="InterPro" id="IPR035899">
    <property type="entry name" value="DBL_dom_sf"/>
</dbReference>
<dbReference type="GO" id="GO:0005096">
    <property type="term" value="F:GTPase activator activity"/>
    <property type="evidence" value="ECO:0007669"/>
    <property type="project" value="UniProtKB-KW"/>
</dbReference>
<feature type="compositionally biased region" description="Basic and acidic residues" evidence="8">
    <location>
        <begin position="795"/>
        <end position="814"/>
    </location>
</feature>
<name>A0A6F9DHL3_9ASCI</name>
<dbReference type="EMBL" id="LR786533">
    <property type="protein sequence ID" value="CAB3261906.1"/>
    <property type="molecule type" value="mRNA"/>
</dbReference>
<feature type="domain" description="RGS" evidence="12">
    <location>
        <begin position="371"/>
        <end position="478"/>
    </location>
</feature>
<evidence type="ECO:0000256" key="2">
    <source>
        <dbReference type="ARBA" id="ARBA00004496"/>
    </source>
</evidence>
<dbReference type="Pfam" id="PF17838">
    <property type="entry name" value="PH_16"/>
    <property type="match status" value="1"/>
</dbReference>
<dbReference type="SUPFAM" id="SSF50729">
    <property type="entry name" value="PH domain-like"/>
    <property type="match status" value="1"/>
</dbReference>
<gene>
    <name evidence="13" type="primary">LOC100177579</name>
</gene>
<dbReference type="SMART" id="SM00325">
    <property type="entry name" value="RhoGEF"/>
    <property type="match status" value="1"/>
</dbReference>
<keyword evidence="3" id="KW-0343">GTPase activation</keyword>
<evidence type="ECO:0000256" key="5">
    <source>
        <dbReference type="ARBA" id="ARBA00022553"/>
    </source>
</evidence>
<dbReference type="SMART" id="SM00233">
    <property type="entry name" value="PH"/>
    <property type="match status" value="1"/>
</dbReference>
<dbReference type="GO" id="GO:0016020">
    <property type="term" value="C:membrane"/>
    <property type="evidence" value="ECO:0007669"/>
    <property type="project" value="UniProtKB-SubCell"/>
</dbReference>
<dbReference type="SUPFAM" id="SSF48065">
    <property type="entry name" value="DBL homology domain (DH-domain)"/>
    <property type="match status" value="1"/>
</dbReference>
<dbReference type="Gene3D" id="2.30.42.10">
    <property type="match status" value="1"/>
</dbReference>
<evidence type="ECO:0000259" key="11">
    <source>
        <dbReference type="PROSITE" id="PS50106"/>
    </source>
</evidence>
<feature type="compositionally biased region" description="Polar residues" evidence="8">
    <location>
        <begin position="288"/>
        <end position="309"/>
    </location>
</feature>
<dbReference type="InterPro" id="IPR036305">
    <property type="entry name" value="RGS_sf"/>
</dbReference>
<dbReference type="InterPro" id="IPR036034">
    <property type="entry name" value="PDZ_sf"/>
</dbReference>
<feature type="region of interest" description="Disordered" evidence="8">
    <location>
        <begin position="686"/>
        <end position="711"/>
    </location>
</feature>
<proteinExistence type="evidence at transcript level"/>
<dbReference type="Pfam" id="PF00595">
    <property type="entry name" value="PDZ"/>
    <property type="match status" value="1"/>
</dbReference>
<dbReference type="InterPro" id="IPR015212">
    <property type="entry name" value="RGS-like_dom"/>
</dbReference>
<dbReference type="SMART" id="SM00315">
    <property type="entry name" value="RGS"/>
    <property type="match status" value="1"/>
</dbReference>
<keyword evidence="4" id="KW-0963">Cytoplasm</keyword>
<feature type="compositionally biased region" description="Low complexity" evidence="8">
    <location>
        <begin position="1460"/>
        <end position="1474"/>
    </location>
</feature>
<feature type="compositionally biased region" description="Polar residues" evidence="8">
    <location>
        <begin position="1444"/>
        <end position="1459"/>
    </location>
</feature>
<dbReference type="PROSITE" id="PS50003">
    <property type="entry name" value="PH_DOMAIN"/>
    <property type="match status" value="1"/>
</dbReference>
<dbReference type="GO" id="GO:0005737">
    <property type="term" value="C:cytoplasm"/>
    <property type="evidence" value="ECO:0007669"/>
    <property type="project" value="UniProtKB-SubCell"/>
</dbReference>
<accession>A0A6F9DHL3</accession>
<dbReference type="PROSITE" id="PS50132">
    <property type="entry name" value="RGS"/>
    <property type="match status" value="1"/>
</dbReference>
<dbReference type="PANTHER" id="PTHR45872">
    <property type="entry name" value="RHO GUANINE NUCLEOTIDE EXCHANGE FACTOR 2, ISOFORM D"/>
    <property type="match status" value="1"/>
</dbReference>
<evidence type="ECO:0000256" key="3">
    <source>
        <dbReference type="ARBA" id="ARBA00022468"/>
    </source>
</evidence>
<feature type="compositionally biased region" description="Basic and acidic residues" evidence="8">
    <location>
        <begin position="617"/>
        <end position="640"/>
    </location>
</feature>
<feature type="domain" description="PDZ" evidence="11">
    <location>
        <begin position="57"/>
        <end position="120"/>
    </location>
</feature>
<feature type="region of interest" description="Disordered" evidence="8">
    <location>
        <begin position="16"/>
        <end position="44"/>
    </location>
</feature>
<evidence type="ECO:0000256" key="4">
    <source>
        <dbReference type="ARBA" id="ARBA00022490"/>
    </source>
</evidence>
<dbReference type="InterPro" id="IPR001478">
    <property type="entry name" value="PDZ"/>
</dbReference>
<dbReference type="InterPro" id="IPR000219">
    <property type="entry name" value="DH_dom"/>
</dbReference>
<feature type="region of interest" description="Disordered" evidence="8">
    <location>
        <begin position="227"/>
        <end position="309"/>
    </location>
</feature>
<dbReference type="InterPro" id="IPR011993">
    <property type="entry name" value="PH-like_dom_sf"/>
</dbReference>
<dbReference type="GO" id="GO:0007186">
    <property type="term" value="P:G protein-coupled receptor signaling pathway"/>
    <property type="evidence" value="ECO:0007669"/>
    <property type="project" value="TreeGrafter"/>
</dbReference>
<evidence type="ECO:0000256" key="6">
    <source>
        <dbReference type="ARBA" id="ARBA00023054"/>
    </source>
</evidence>
<feature type="compositionally biased region" description="Polar residues" evidence="8">
    <location>
        <begin position="1482"/>
        <end position="1507"/>
    </location>
</feature>
<evidence type="ECO:0000256" key="8">
    <source>
        <dbReference type="SAM" id="MobiDB-lite"/>
    </source>
</evidence>
<dbReference type="Gene3D" id="1.10.167.10">
    <property type="entry name" value="Regulator of G-protein Signalling 4, domain 2"/>
    <property type="match status" value="1"/>
</dbReference>
<dbReference type="CDD" id="cd23069">
    <property type="entry name" value="PDZ_ARHGEF11-12-like"/>
    <property type="match status" value="1"/>
</dbReference>
<reference evidence="13" key="1">
    <citation type="submission" date="2020-04" db="EMBL/GenBank/DDBJ databases">
        <authorList>
            <person name="Neveu A P."/>
        </authorList>
    </citation>
    <scope>NUCLEOTIDE SEQUENCE</scope>
    <source>
        <tissue evidence="13">Whole embryo</tissue>
    </source>
</reference>
<feature type="region of interest" description="Disordered" evidence="8">
    <location>
        <begin position="1606"/>
        <end position="1627"/>
    </location>
</feature>
<feature type="compositionally biased region" description="Polar residues" evidence="8">
    <location>
        <begin position="694"/>
        <end position="703"/>
    </location>
</feature>
<feature type="compositionally biased region" description="Basic and acidic residues" evidence="8">
    <location>
        <begin position="275"/>
        <end position="287"/>
    </location>
</feature>
<dbReference type="SUPFAM" id="SSF50156">
    <property type="entry name" value="PDZ domain-like"/>
    <property type="match status" value="1"/>
</dbReference>
<feature type="region of interest" description="Disordered" evidence="8">
    <location>
        <begin position="1406"/>
        <end position="1521"/>
    </location>
</feature>
<feature type="domain" description="PH" evidence="9">
    <location>
        <begin position="1131"/>
        <end position="1239"/>
    </location>
</feature>
<feature type="domain" description="DH" evidence="10">
    <location>
        <begin position="891"/>
        <end position="1086"/>
    </location>
</feature>
<feature type="region of interest" description="Disordered" evidence="8">
    <location>
        <begin position="763"/>
        <end position="814"/>
    </location>
</feature>
<dbReference type="PROSITE" id="PS50010">
    <property type="entry name" value="DH_2"/>
    <property type="match status" value="1"/>
</dbReference>
<dbReference type="Gene3D" id="1.20.900.10">
    <property type="entry name" value="Dbl homology (DH) domain"/>
    <property type="match status" value="1"/>
</dbReference>
<comment type="subcellular location">
    <subcellularLocation>
        <location evidence="2">Cytoplasm</location>
    </subcellularLocation>
    <subcellularLocation>
        <location evidence="1">Membrane</location>
    </subcellularLocation>
</comment>
<organism evidence="13">
    <name type="scientific">Phallusia mammillata</name>
    <dbReference type="NCBI Taxonomy" id="59560"/>
    <lineage>
        <taxon>Eukaryota</taxon>
        <taxon>Metazoa</taxon>
        <taxon>Chordata</taxon>
        <taxon>Tunicata</taxon>
        <taxon>Ascidiacea</taxon>
        <taxon>Phlebobranchia</taxon>
        <taxon>Ascidiidae</taxon>
        <taxon>Phallusia</taxon>
    </lineage>
</organism>
<dbReference type="PANTHER" id="PTHR45872:SF2">
    <property type="entry name" value="RHO GUANINE NUCLEOTIDE EXCHANGE FACTOR 2, ISOFORM D"/>
    <property type="match status" value="1"/>
</dbReference>
<dbReference type="GO" id="GO:0005085">
    <property type="term" value="F:guanyl-nucleotide exchange factor activity"/>
    <property type="evidence" value="ECO:0007669"/>
    <property type="project" value="InterPro"/>
</dbReference>
<feature type="compositionally biased region" description="Acidic residues" evidence="8">
    <location>
        <begin position="249"/>
        <end position="261"/>
    </location>
</feature>
<sequence length="1627" mass="182522">METQSGLTRTLTERLVSRKERKEHRLSKASIGQPMKINDKKNEKTEADGAPTLVMKCVVVQKDENGYGLTVSGDNPVYVQSVKPDGAAHKAGVTQGDRIIKVNNTNVTDCNHVDVVRLIKAKSYVALTLLGIPKLSSVTNTNDVESNQVTHPPPVNEYITGPKGQLKEFYDQKVETIKKMLEQEVTEVERIKEEYAKNPSPKLLTDLGTAQKLKQDLEKQLWKVESKKGQPQVAEQPPVISPPTHVTDVDDTTSVDIEDETPPSIDMDIGSSLFHLEERDPSTREYRSQTVSEVSLSRQSGLDVSNSSLMGSEENSNMNLMGGMPFDLVNHNDVAKPTTPVPEQNRTIMNFEDEDIAKDELTVKDHGPFNDFDKLTQRPAHLAVFLKYVIQSHDPSNLLFFLTVDNYRLLSSAKEMAKQAEIIHKHYLAPNAPLRVEVDDAITKSIQSTIHVKNPAEEILRGVFDPAVQVSNKEIRNQLSQYRIKREQGLGNLFGDEKLDNIGLGDAQQDARIVEDIVMPLINDINASSWEESEQAKWLLIQDTIAAFVNKYIGKRSKSKITSKVYSMLKTNKSQQPALAKSKAYGSQESIIDDGNKRSSVFLNWKRKTPRSNDPAADGKKHQDRRDRESKKSGKSRETIWENPPLGSTILMPTKVNPPTSPEQNVLSTSVDSSVELSVFDKQDGLLSEKQHSTKSSVKSNHSPVRPSNIPTEELQRAEELHTGVFDTAAAHQTFMEQTPSELFPEHGTVNHLINQFQDVTSGENAPEVDTLSVENSSRDGTKLRSSRPGSFRRRREDEKRHSGQAKSHSDPDKNKIEQAMSQHISSNENLPPTRGIAEQTTQAEELKETVIIPGPSVIGDAEINVDASEQHWSETVPSSAIKGIDRREVKRQEVINELIYTEQHHVRDLKILEKVFYEPMKKQGLMKEEEIFQAFPNLQAVLEIHRVFNKSLQEAKEEAKERGSYIVKNIGDILLSRFDGSDGNRLKEECALYCGNQSTILSMIKEKSKKEQKFNQFLEDMQKQQVCRKLHLKDFVPMEFQRLTKYPMLLENVIKYTKKKADGELEKIKKACERCRDILAFVNQTVKEAEDKQKILEIQQNLDRGPLLKNSLNDDPLVREYKNIDLTKRHVVHHGQLTWRVSHLDKKKEIPLHCILFEDLMVLLQRQEDRYILKCQMSGLANAPPFLKLDKLIVRNVATDKRGFFAMSTHAGPLMYEFVCKSTTDVKQWMKNITETVAVAKKDIGTSARRKGFHVAGTSRDVEDDNFGTISAGMLVGRVQENHPHIRATESSPAGTDDATTPVVISGYGKVADEILPVTVAERLLLVQQDITSAVERKHRLLAEASGLDDAVLENVLEMSSVDSEPEAKTLVMHSLLCVDKLTKLLNDCMVPDQIDVRPRYLTANDRERSASNRSSAFVPEQSEPETQERWAVPVSHPHDVSPHTSTATLNSVSDMTPSGSVSKSLSDDSFTSPVMLKSPGSRTNEEGTTSDNEVYNDQSDNTFSNDIEDDRKDTPTMTGDELSLNESRAAMLAVGSITDESNSRPMSSSYELMSNAGVVSITRMVEITSCLQTQLTQLMHVNDINDAEKQRLAKENEQLRAQMNQLLQPEENPAPPSYSDVVEGR</sequence>
<keyword evidence="7" id="KW-0472">Membrane</keyword>
<evidence type="ECO:0000259" key="10">
    <source>
        <dbReference type="PROSITE" id="PS50010"/>
    </source>
</evidence>
<dbReference type="CDD" id="cd13329">
    <property type="entry name" value="PH_RhoGEF"/>
    <property type="match status" value="1"/>
</dbReference>
<evidence type="ECO:0000256" key="7">
    <source>
        <dbReference type="ARBA" id="ARBA00023136"/>
    </source>
</evidence>
<evidence type="ECO:0000259" key="9">
    <source>
        <dbReference type="PROSITE" id="PS50003"/>
    </source>
</evidence>
<dbReference type="InterPro" id="IPR016137">
    <property type="entry name" value="RGS"/>
</dbReference>
<protein>
    <submittedName>
        <fullName evidence="13">Uncharacterized protein LOC100177579</fullName>
    </submittedName>
</protein>
<keyword evidence="6" id="KW-0175">Coiled coil</keyword>
<dbReference type="Pfam" id="PF09128">
    <property type="entry name" value="RGS-like"/>
    <property type="match status" value="1"/>
</dbReference>
<evidence type="ECO:0000313" key="13">
    <source>
        <dbReference type="EMBL" id="CAB3261906.1"/>
    </source>
</evidence>
<dbReference type="SUPFAM" id="SSF48097">
    <property type="entry name" value="Regulator of G-protein signaling, RGS"/>
    <property type="match status" value="1"/>
</dbReference>
<evidence type="ECO:0000259" key="12">
    <source>
        <dbReference type="PROSITE" id="PS50132"/>
    </source>
</evidence>
<dbReference type="SMART" id="SM00228">
    <property type="entry name" value="PDZ"/>
    <property type="match status" value="1"/>
</dbReference>
<dbReference type="InterPro" id="IPR001849">
    <property type="entry name" value="PH_domain"/>
</dbReference>
<dbReference type="GO" id="GO:0001664">
    <property type="term" value="F:G protein-coupled receptor binding"/>
    <property type="evidence" value="ECO:0007669"/>
    <property type="project" value="TreeGrafter"/>
</dbReference>
<keyword evidence="5" id="KW-0597">Phosphoprotein</keyword>